<dbReference type="NCBIfam" id="TIGR00629">
    <property type="entry name" value="uvde"/>
    <property type="match status" value="1"/>
</dbReference>
<dbReference type="GeneID" id="9861650"/>
<dbReference type="PANTHER" id="PTHR31290:SF5">
    <property type="entry name" value="UV-DAMAGE ENDONUCLEASE"/>
    <property type="match status" value="1"/>
</dbReference>
<dbReference type="Proteomes" id="UP000002236">
    <property type="component" value="Segment"/>
</dbReference>
<dbReference type="GO" id="GO:0006289">
    <property type="term" value="P:nucleotide-excision repair"/>
    <property type="evidence" value="ECO:0007669"/>
    <property type="project" value="InterPro"/>
</dbReference>
<dbReference type="GO" id="GO:0009411">
    <property type="term" value="P:response to UV"/>
    <property type="evidence" value="ECO:0007669"/>
    <property type="project" value="InterPro"/>
</dbReference>
<dbReference type="GO" id="GO:0004519">
    <property type="term" value="F:endonuclease activity"/>
    <property type="evidence" value="ECO:0007669"/>
    <property type="project" value="InterPro"/>
</dbReference>
<keyword evidence="4" id="KW-1185">Reference proteome</keyword>
<reference evidence="3 4" key="1">
    <citation type="journal article" date="2012" name="Vet. Microbiol.">
        <title>Complete genome sequence and characterization of a broad-host range T4-like bacteriophage phiAS5 infecting Aeromonas salmonicida subsp. salmonicida.</title>
        <authorList>
            <person name="Kim J.H."/>
            <person name="Son J.S."/>
            <person name="Choi Y.J."/>
            <person name="Choresca C.H.Jr."/>
            <person name="Shin S.P."/>
            <person name="Han J.E."/>
            <person name="Jun J.W."/>
            <person name="Park S.C."/>
        </authorList>
    </citation>
    <scope>NUCLEOTIDE SEQUENCE [LARGE SCALE GENOMIC DNA]</scope>
</reference>
<dbReference type="OrthoDB" id="22873at10239"/>
<evidence type="ECO:0000313" key="4">
    <source>
        <dbReference type="Proteomes" id="UP000002236"/>
    </source>
</evidence>
<dbReference type="PANTHER" id="PTHR31290">
    <property type="entry name" value="UV-DAMAGE ENDONUCLEASE"/>
    <property type="match status" value="1"/>
</dbReference>
<accession>E1A1Z7</accession>
<dbReference type="EMBL" id="HM452126">
    <property type="protein sequence ID" value="ADM80086.1"/>
    <property type="molecule type" value="Genomic_DNA"/>
</dbReference>
<proteinExistence type="predicted"/>
<evidence type="ECO:0000256" key="2">
    <source>
        <dbReference type="ARBA" id="ARBA00023204"/>
    </source>
</evidence>
<keyword evidence="1" id="KW-0227">DNA damage</keyword>
<dbReference type="KEGG" id="vg:9861650"/>
<gene>
    <name evidence="3" type="ORF">phiAS5_ORF0243</name>
</gene>
<sequence length="307" mass="35260">MIGFACQMGEVVNGEFKQYNDTKFGTVRVCDMEKLNEKAGIAKLCDKVMANLTALSNMVNRVSKLHESQRLLRITSDLLPLYAHPKYASYYDSFRDRVILVLNMIGNKAYQSNIRLSMHPSQYTILNSDRPEVVDNALLDLEMHTFILRNLLVPKYEGIINIHLNGKTDVLPVDRMSEHLKSYITFENDEKTGTLTRTLEICERYGFPVLLDIHHHFCNRTDGGVLLTADDPLVQRVHATWKSRMRRPKIHVSQSRGTDNFRDICAHSDIIDDKKVIDAALTFHRHFDIMVEAKHKNVASRILASYL</sequence>
<dbReference type="Gene3D" id="3.20.20.150">
    <property type="entry name" value="Divalent-metal-dependent TIM barrel enzymes"/>
    <property type="match status" value="1"/>
</dbReference>
<protein>
    <submittedName>
        <fullName evidence="3">Uncharacterized protein</fullName>
    </submittedName>
</protein>
<name>E1A1Z7_9CAUD</name>
<keyword evidence="2" id="KW-0234">DNA repair</keyword>
<organism evidence="3 4">
    <name type="scientific">Aeromonas phage phiAS5</name>
    <dbReference type="NCBI Taxonomy" id="879630"/>
    <lineage>
        <taxon>Viruses</taxon>
        <taxon>Duplodnaviria</taxon>
        <taxon>Heunggongvirae</taxon>
        <taxon>Uroviricota</taxon>
        <taxon>Caudoviricetes</taxon>
        <taxon>Pantevenvirales</taxon>
        <taxon>Straboviridae</taxon>
        <taxon>Chrysonvirus</taxon>
        <taxon>Chrysonvirus as5</taxon>
    </lineage>
</organism>
<evidence type="ECO:0000256" key="1">
    <source>
        <dbReference type="ARBA" id="ARBA00022763"/>
    </source>
</evidence>
<dbReference type="RefSeq" id="YP_003969532.1">
    <property type="nucleotide sequence ID" value="NC_014636.1"/>
</dbReference>
<evidence type="ECO:0000313" key="3">
    <source>
        <dbReference type="EMBL" id="ADM80086.1"/>
    </source>
</evidence>
<dbReference type="Pfam" id="PF03851">
    <property type="entry name" value="UvdE"/>
    <property type="match status" value="1"/>
</dbReference>
<dbReference type="InterPro" id="IPR004601">
    <property type="entry name" value="UvdE"/>
</dbReference>